<evidence type="ECO:0000256" key="7">
    <source>
        <dbReference type="ARBA" id="ARBA00023065"/>
    </source>
</evidence>
<evidence type="ECO:0000259" key="12">
    <source>
        <dbReference type="Pfam" id="PF00999"/>
    </source>
</evidence>
<feature type="transmembrane region" description="Helical" evidence="11">
    <location>
        <begin position="54"/>
        <end position="73"/>
    </location>
</feature>
<gene>
    <name evidence="13" type="ORF">QVE165_LOCUS32612</name>
</gene>
<evidence type="ECO:0000313" key="13">
    <source>
        <dbReference type="EMBL" id="CAF1325957.1"/>
    </source>
</evidence>
<feature type="transmembrane region" description="Helical" evidence="11">
    <location>
        <begin position="706"/>
        <end position="725"/>
    </location>
</feature>
<organism evidence="13 14">
    <name type="scientific">Adineta steineri</name>
    <dbReference type="NCBI Taxonomy" id="433720"/>
    <lineage>
        <taxon>Eukaryota</taxon>
        <taxon>Metazoa</taxon>
        <taxon>Spiralia</taxon>
        <taxon>Gnathifera</taxon>
        <taxon>Rotifera</taxon>
        <taxon>Eurotatoria</taxon>
        <taxon>Bdelloidea</taxon>
        <taxon>Adinetida</taxon>
        <taxon>Adinetidae</taxon>
        <taxon>Adineta</taxon>
    </lineage>
</organism>
<evidence type="ECO:0000256" key="11">
    <source>
        <dbReference type="SAM" id="Phobius"/>
    </source>
</evidence>
<evidence type="ECO:0000256" key="2">
    <source>
        <dbReference type="ARBA" id="ARBA00022448"/>
    </source>
</evidence>
<feature type="transmembrane region" description="Helical" evidence="11">
    <location>
        <begin position="448"/>
        <end position="475"/>
    </location>
</feature>
<comment type="subcellular location">
    <subcellularLocation>
        <location evidence="1">Cell membrane</location>
        <topology evidence="1">Multi-pass membrane protein</topology>
    </subcellularLocation>
</comment>
<evidence type="ECO:0000256" key="1">
    <source>
        <dbReference type="ARBA" id="ARBA00004651"/>
    </source>
</evidence>
<feature type="transmembrane region" description="Helical" evidence="11">
    <location>
        <begin position="85"/>
        <end position="106"/>
    </location>
</feature>
<dbReference type="PANTHER" id="PTHR10110">
    <property type="entry name" value="SODIUM/HYDROGEN EXCHANGER"/>
    <property type="match status" value="1"/>
</dbReference>
<feature type="transmembrane region" description="Helical" evidence="11">
    <location>
        <begin position="252"/>
        <end position="279"/>
    </location>
</feature>
<sequence>MANLVEQKNVYNIPCDELPKTIKRGLGPEFIYPFIVLFFATILRKFLRHYHISLPYTVILMLVGAVLGAFYQYELIKRFTFIADLTPVQILAIFLPILIFESAFSCDPHIFIKCLGQILILAILGFFISVVLTTLAVMYWYENEYTNDIQACWTWDQAVLYSAVVSATDPVSVVSLLKSMTSLKTLSTVIEGESLLNDAAAITVYTLIKDLIYEAIKSDKEFLQETRTTLLGTNAERCSNAIRFLIKRKITLIYLLKFILKTIATAILIGFIMAHITIFALYRIEAGELETCITIAMSYFVYLTCEAIEASGVIGVVLLGLTLNMNRACFSVSAIEISEQTWELLAYVANSLIFITVGVILLKTYSGSDKMLSLLSSIPQLLLIYIILILVRAIMILCIHFLLKQIAYGFTWKDSIVTIWSGLRGGVSLVLALTLFNTKIKDKYQAEIMLIHTTAIVFLTCTVNALTIPSIIHILRLNQTSELIKQTVIQMIKELKIKQNNMIKSLKKNQILATADWFFVQKAIDIQSPFDEKKDEIIKENLLLKRHIDTVKCDHCQAHVTIPISKLEFKQTFEDCRIRILRLQKTHFWSNYYNGQLSSYGLHTLNSLCDRAIDTPKAFIDLQTIKAHIIGKSRIRSLLNIIRNGTHKYQRYLPWYYCRNQHRLNINNNIQSVQKCVLCRLLSSIIYIIGIAKTSCITFYILKSLSLIECIILCLFLIEPLRLFVDYMLNRYISVSYDIGLAYISSEEQVLRIIYRLTDNETIRIRIRELSLQHIKSVLNDVLIMQEAHPGTIISIKTYHTLNLLYNTAKRGITQIRSRGVLDVDDCDLLEQSLQNMHIHLHIPSTMPPISPMIIIKKLSWLYSNQQLNSHQINTIEKILIQTLPNENTKYFENESILHPQSFTWQDFLWHKNDTINGIYLLVNGIVEEWKLDPYDIDAYHSELRWKENNRTRRTTLTTPQNQNYRTISNKNIGKPLNTNRADSDISSEDESILSTKTVVSTNVSEKDLVPLNTNIISHNDDSTLTTSVRIAFEEGFYMRWHHFLTNSIDNKFNNNSIIMNDSIHHIQSDENFEEYFDETFEKYRQIHPATSERIHRRYSLKSGDCIGLYDFLINNGEKYESTAKCLTNITVFFIAKEKLFEIFNTYSLWNVIWLEMSINLALHILPNISSFQYTHNKHPMTNFDLINKRLLISGLLIYNEIICTSDDIIQLNEDLLLVAGSVRNQITKCIYEAPIFIKRSLTRQGLKLLEDRSSTKILVLPRISTTTTIENHIFTDSLLIQHILNNKTKQNSTDRSNDHEQTKSSKNLPTKSILNILSENSEVSEK</sequence>
<dbReference type="Gene3D" id="2.60.120.10">
    <property type="entry name" value="Jelly Rolls"/>
    <property type="match status" value="1"/>
</dbReference>
<keyword evidence="8 11" id="KW-0472">Membrane</keyword>
<keyword evidence="2" id="KW-0813">Transport</keyword>
<proteinExistence type="predicted"/>
<feature type="transmembrane region" description="Helical" evidence="11">
    <location>
        <begin position="344"/>
        <end position="362"/>
    </location>
</feature>
<keyword evidence="6" id="KW-0915">Sodium</keyword>
<dbReference type="Gene3D" id="6.10.140.1330">
    <property type="match status" value="1"/>
</dbReference>
<feature type="region of interest" description="Disordered" evidence="10">
    <location>
        <begin position="1290"/>
        <end position="1312"/>
    </location>
</feature>
<feature type="transmembrane region" description="Helical" evidence="11">
    <location>
        <begin position="118"/>
        <end position="139"/>
    </location>
</feature>
<dbReference type="InterPro" id="IPR006153">
    <property type="entry name" value="Cation/H_exchanger_TM"/>
</dbReference>
<feature type="transmembrane region" description="Helical" evidence="11">
    <location>
        <begin position="30"/>
        <end position="47"/>
    </location>
</feature>
<keyword evidence="3" id="KW-1003">Cell membrane</keyword>
<keyword evidence="5 11" id="KW-1133">Transmembrane helix</keyword>
<dbReference type="InterPro" id="IPR014710">
    <property type="entry name" value="RmlC-like_jellyroll"/>
</dbReference>
<keyword evidence="7" id="KW-0406">Ion transport</keyword>
<keyword evidence="4 11" id="KW-0812">Transmembrane</keyword>
<feature type="transmembrane region" description="Helical" evidence="11">
    <location>
        <begin position="382"/>
        <end position="403"/>
    </location>
</feature>
<accession>A0A815FIQ3</accession>
<feature type="domain" description="Cation/H+ exchanger transmembrane" evidence="12">
    <location>
        <begin position="36"/>
        <end position="471"/>
    </location>
</feature>
<evidence type="ECO:0000256" key="3">
    <source>
        <dbReference type="ARBA" id="ARBA00022475"/>
    </source>
</evidence>
<feature type="transmembrane region" description="Helical" evidence="11">
    <location>
        <begin position="299"/>
        <end position="323"/>
    </location>
</feature>
<dbReference type="InterPro" id="IPR018422">
    <property type="entry name" value="Cation/H_exchanger_CPA1"/>
</dbReference>
<dbReference type="GO" id="GO:0051453">
    <property type="term" value="P:regulation of intracellular pH"/>
    <property type="evidence" value="ECO:0007669"/>
    <property type="project" value="TreeGrafter"/>
</dbReference>
<dbReference type="OrthoDB" id="441412at2759"/>
<comment type="caution">
    <text evidence="13">The sequence shown here is derived from an EMBL/GenBank/DDBJ whole genome shotgun (WGS) entry which is preliminary data.</text>
</comment>
<dbReference type="GO" id="GO:0098719">
    <property type="term" value="P:sodium ion import across plasma membrane"/>
    <property type="evidence" value="ECO:0007669"/>
    <property type="project" value="TreeGrafter"/>
</dbReference>
<evidence type="ECO:0000256" key="8">
    <source>
        <dbReference type="ARBA" id="ARBA00023136"/>
    </source>
</evidence>
<dbReference type="GO" id="GO:0015385">
    <property type="term" value="F:sodium:proton antiporter activity"/>
    <property type="evidence" value="ECO:0007669"/>
    <property type="project" value="InterPro"/>
</dbReference>
<dbReference type="Pfam" id="PF00999">
    <property type="entry name" value="Na_H_Exchanger"/>
    <property type="match status" value="1"/>
</dbReference>
<dbReference type="PANTHER" id="PTHR10110:SF86">
    <property type="entry name" value="SODIUM_HYDROGEN EXCHANGER 7"/>
    <property type="match status" value="1"/>
</dbReference>
<evidence type="ECO:0000256" key="10">
    <source>
        <dbReference type="SAM" id="MobiDB-lite"/>
    </source>
</evidence>
<dbReference type="EMBL" id="CAJNOM010000291">
    <property type="protein sequence ID" value="CAF1325957.1"/>
    <property type="molecule type" value="Genomic_DNA"/>
</dbReference>
<evidence type="ECO:0000256" key="6">
    <source>
        <dbReference type="ARBA" id="ARBA00023053"/>
    </source>
</evidence>
<evidence type="ECO:0000256" key="4">
    <source>
        <dbReference type="ARBA" id="ARBA00022692"/>
    </source>
</evidence>
<name>A0A815FIQ3_9BILA</name>
<keyword evidence="14" id="KW-1185">Reference proteome</keyword>
<dbReference type="Proteomes" id="UP000663832">
    <property type="component" value="Unassembled WGS sequence"/>
</dbReference>
<evidence type="ECO:0000256" key="9">
    <source>
        <dbReference type="ARBA" id="ARBA00023201"/>
    </source>
</evidence>
<evidence type="ECO:0000256" key="5">
    <source>
        <dbReference type="ARBA" id="ARBA00022989"/>
    </source>
</evidence>
<reference evidence="13" key="1">
    <citation type="submission" date="2021-02" db="EMBL/GenBank/DDBJ databases">
        <authorList>
            <person name="Nowell W R."/>
        </authorList>
    </citation>
    <scope>NUCLEOTIDE SEQUENCE</scope>
</reference>
<evidence type="ECO:0000313" key="14">
    <source>
        <dbReference type="Proteomes" id="UP000663832"/>
    </source>
</evidence>
<dbReference type="InterPro" id="IPR018490">
    <property type="entry name" value="cNMP-bd_dom_sf"/>
</dbReference>
<feature type="transmembrane region" description="Helical" evidence="11">
    <location>
        <begin position="415"/>
        <end position="436"/>
    </location>
</feature>
<dbReference type="GO" id="GO:0005886">
    <property type="term" value="C:plasma membrane"/>
    <property type="evidence" value="ECO:0007669"/>
    <property type="project" value="UniProtKB-SubCell"/>
</dbReference>
<dbReference type="GO" id="GO:0015386">
    <property type="term" value="F:potassium:proton antiporter activity"/>
    <property type="evidence" value="ECO:0007669"/>
    <property type="project" value="TreeGrafter"/>
</dbReference>
<keyword evidence="9" id="KW-0739">Sodium transport</keyword>
<dbReference type="SUPFAM" id="SSF51206">
    <property type="entry name" value="cAMP-binding domain-like"/>
    <property type="match status" value="1"/>
</dbReference>
<protein>
    <recommendedName>
        <fullName evidence="12">Cation/H+ exchanger transmembrane domain-containing protein</fullName>
    </recommendedName>
</protein>